<feature type="domain" description="F5/8 type C" evidence="3">
    <location>
        <begin position="1"/>
        <end position="106"/>
    </location>
</feature>
<evidence type="ECO:0000256" key="2">
    <source>
        <dbReference type="SAM" id="MobiDB-lite"/>
    </source>
</evidence>
<evidence type="ECO:0000313" key="4">
    <source>
        <dbReference type="EMBL" id="EDM50623.1"/>
    </source>
</evidence>
<dbReference type="SUPFAM" id="SSF49373">
    <property type="entry name" value="Invasin/intimin cell-adhesion fragments"/>
    <property type="match status" value="2"/>
</dbReference>
<dbReference type="Pfam" id="PF00754">
    <property type="entry name" value="F5_F8_type_C"/>
    <property type="match status" value="3"/>
</dbReference>
<feature type="compositionally biased region" description="Polar residues" evidence="2">
    <location>
        <begin position="903"/>
        <end position="921"/>
    </location>
</feature>
<evidence type="ECO:0000313" key="5">
    <source>
        <dbReference type="Proteomes" id="UP000006000"/>
    </source>
</evidence>
<comment type="caution">
    <text evidence="4">The sequence shown here is derived from an EMBL/GenBank/DDBJ whole genome shotgun (WGS) entry which is preliminary data.</text>
</comment>
<dbReference type="eggNOG" id="COG3525">
    <property type="taxonomic scope" value="Bacteria"/>
</dbReference>
<dbReference type="CAZy" id="CBM32">
    <property type="family name" value="Carbohydrate-Binding Module Family 32"/>
</dbReference>
<dbReference type="EMBL" id="AAVL02000036">
    <property type="protein sequence ID" value="EDM50623.1"/>
    <property type="molecule type" value="Genomic_DNA"/>
</dbReference>
<dbReference type="Gene3D" id="2.60.40.1080">
    <property type="match status" value="2"/>
</dbReference>
<evidence type="ECO:0000256" key="1">
    <source>
        <dbReference type="ARBA" id="ARBA00023295"/>
    </source>
</evidence>
<dbReference type="AlphaFoldDB" id="A5Z8A0"/>
<dbReference type="GO" id="GO:0016798">
    <property type="term" value="F:hydrolase activity, acting on glycosyl bonds"/>
    <property type="evidence" value="ECO:0007669"/>
    <property type="project" value="UniProtKB-KW"/>
</dbReference>
<dbReference type="eggNOG" id="COG5492">
    <property type="taxonomic scope" value="Bacteria"/>
</dbReference>
<dbReference type="SUPFAM" id="SSF49785">
    <property type="entry name" value="Galactose-binding domain-like"/>
    <property type="match status" value="3"/>
</dbReference>
<dbReference type="STRING" id="411463.EUBVEN_01941"/>
<dbReference type="InterPro" id="IPR003343">
    <property type="entry name" value="Big_2"/>
</dbReference>
<dbReference type="Gene3D" id="2.60.120.260">
    <property type="entry name" value="Galactose-binding domain-like"/>
    <property type="match status" value="3"/>
</dbReference>
<feature type="compositionally biased region" description="Low complexity" evidence="2">
    <location>
        <begin position="879"/>
        <end position="895"/>
    </location>
</feature>
<dbReference type="InterPro" id="IPR008979">
    <property type="entry name" value="Galactose-bd-like_sf"/>
</dbReference>
<dbReference type="Pfam" id="PF02368">
    <property type="entry name" value="Big_2"/>
    <property type="match status" value="2"/>
</dbReference>
<dbReference type="Pfam" id="PF13290">
    <property type="entry name" value="CHB_HEX_C_1"/>
    <property type="match status" value="1"/>
</dbReference>
<evidence type="ECO:0000259" key="3">
    <source>
        <dbReference type="PROSITE" id="PS50022"/>
    </source>
</evidence>
<reference evidence="4 5" key="1">
    <citation type="submission" date="2007-03" db="EMBL/GenBank/DDBJ databases">
        <authorList>
            <person name="Fulton L."/>
            <person name="Clifton S."/>
            <person name="Fulton B."/>
            <person name="Xu J."/>
            <person name="Minx P."/>
            <person name="Pepin K.H."/>
            <person name="Johnson M."/>
            <person name="Thiruvilangam P."/>
            <person name="Bhonagiri V."/>
            <person name="Nash W.E."/>
            <person name="Mardis E.R."/>
            <person name="Wilson R.K."/>
        </authorList>
    </citation>
    <scope>NUCLEOTIDE SEQUENCE [LARGE SCALE GENOMIC DNA]</scope>
    <source>
        <strain evidence="4 5">ATCC 27560</strain>
    </source>
</reference>
<dbReference type="InterPro" id="IPR003961">
    <property type="entry name" value="FN3_dom"/>
</dbReference>
<dbReference type="Proteomes" id="UP000006000">
    <property type="component" value="Unassembled WGS sequence"/>
</dbReference>
<dbReference type="PROSITE" id="PS50022">
    <property type="entry name" value="FA58C_3"/>
    <property type="match status" value="1"/>
</dbReference>
<feature type="region of interest" description="Disordered" evidence="2">
    <location>
        <begin position="845"/>
        <end position="921"/>
    </location>
</feature>
<organism evidence="4 5">
    <name type="scientific">Eubacterium ventriosum ATCC 27560</name>
    <dbReference type="NCBI Taxonomy" id="411463"/>
    <lineage>
        <taxon>Bacteria</taxon>
        <taxon>Bacillati</taxon>
        <taxon>Bacillota</taxon>
        <taxon>Clostridia</taxon>
        <taxon>Eubacteriales</taxon>
        <taxon>Eubacteriaceae</taxon>
        <taxon>Eubacterium</taxon>
    </lineage>
</organism>
<reference evidence="4 5" key="2">
    <citation type="submission" date="2007-04" db="EMBL/GenBank/DDBJ databases">
        <title>Draft genome sequence of Eubacterium ventriosum (ATCC 27560).</title>
        <authorList>
            <person name="Sudarsanam P."/>
            <person name="Ley R."/>
            <person name="Guruge J."/>
            <person name="Turnbaugh P.J."/>
            <person name="Mahowald M."/>
            <person name="Liep D."/>
            <person name="Gordon J."/>
        </authorList>
    </citation>
    <scope>NUCLEOTIDE SEQUENCE [LARGE SCALE GENOMIC DNA]</scope>
    <source>
        <strain evidence="4 5">ATCC 27560</strain>
    </source>
</reference>
<name>A5Z8A0_9FIRM</name>
<dbReference type="Gene3D" id="2.60.40.10">
    <property type="entry name" value="Immunoglobulins"/>
    <property type="match status" value="1"/>
</dbReference>
<sequence length="1025" mass="111037">MAFDGTTDTRWQADNEADDEWIQVDLGSVQAVNAVTINWEAAYAAKYEIQVSTDGKEWTTVAKENGMVGEITSSFAATKARYVKMQGVSRGTQYGYSIYEMQVFGAVQAKAPTITPVSGTYKGTQTVTMSTAVKGAEIKYTTDGATPTEDSDTYEGPITVDKSVTIKAVTYRKGMLLSDPVQSDIIIEGTISLNKTEATVAIGNKLQLSAITDQSVTFSSDNAGIAKVDANGLVEGVSKGTATITAKAANGQKATCKITVTDPVHITSIEIAPQNLEIKNKTSETLKLTINPSNTTDDTTVTWTSKDEKIATVNDAGTVTAKSEGTTTITAKIGKLEATCEVTVLPITVEEMVADGQFNIGLGKNVVALPNKQNGEGGSESDITDGNFEGKHIATAFATTGTSYTLDLGDAYDSATIDKLVVKYKENNGGDTPVNGYEIQYSTNGVDFETVKKVTGDSVKDACENKNCVDTQDMTGVTGAVRYIRFYYPEAYTWGVQVREIAALSTDKNAKKAELQYCDNPAEVTVKSDKYCQITYTIKAGENQDDYKYMVYLNNNLVGDRVTAGTYTIDNLDAGTYTVKVVSYYNKLTSKGISKEVKVDDGSLKDYINTVRNISKGAKITVDKVYEGEGNQDVSSLTDGIVSDNNGVCVHTEHGAQTATINMDLGENYPISNIEEFLIAFKADNTYAKTYTVEFSADGQNFQEMINVKDAKYKDVMENKIDPSTYNYDTVRYVRVKLNDGSYSWGYQISEVAIMGTDIYMPVEPEGLVVESPTYNTVTVTWTGADNGQTYWVYIDGKVKDMNLASAGTYTYNNIDAGTHIVKVTSRLNGIESKGVTKEVVVANQPTTTPELTTTTKPTPTTAKPSETTTQAPTINPSGTTEVTTKPGETTQATTKADETTKSGENTSDIGNGGNTTVAPSASSDINVKVGKTKVTKATKKKRTTKAKISLKKVAGAKGYEVRVSTTKKFKAKKTITKVFKRNKLTFKKLKKNKKYYVQARAFTVINGKKKYGPWSAKKKMKLTK</sequence>
<accession>A5Z8A0</accession>
<dbReference type="InterPro" id="IPR013783">
    <property type="entry name" value="Ig-like_fold"/>
</dbReference>
<dbReference type="InterPro" id="IPR008964">
    <property type="entry name" value="Invasin/intimin_cell_adhesion"/>
</dbReference>
<dbReference type="HOGENOM" id="CLU_295231_0_0_9"/>
<keyword evidence="1" id="KW-0326">Glycosidase</keyword>
<gene>
    <name evidence="4" type="ORF">EUBVEN_01941</name>
</gene>
<dbReference type="InterPro" id="IPR059177">
    <property type="entry name" value="GH29D-like_dom"/>
</dbReference>
<dbReference type="SMART" id="SM00060">
    <property type="entry name" value="FN3"/>
    <property type="match status" value="2"/>
</dbReference>
<feature type="compositionally biased region" description="Low complexity" evidence="2">
    <location>
        <begin position="846"/>
        <end position="870"/>
    </location>
</feature>
<proteinExistence type="predicted"/>
<dbReference type="InterPro" id="IPR000421">
    <property type="entry name" value="FA58C"/>
</dbReference>
<keyword evidence="1" id="KW-0378">Hydrolase</keyword>
<dbReference type="SMART" id="SM00635">
    <property type="entry name" value="BID_2"/>
    <property type="match status" value="2"/>
</dbReference>
<protein>
    <submittedName>
        <fullName evidence="4">F5/8 type C domain protein</fullName>
    </submittedName>
</protein>